<proteinExistence type="predicted"/>
<sequence>MGFRLPRIANAKPSLERSLSFLETTLVAKGHFAVYAGEVDEKKVHWQSLVAKKLSLISLAICKVHEKILTNQ</sequence>
<keyword evidence="2" id="KW-1185">Reference proteome</keyword>
<organism evidence="1 2">
    <name type="scientific">Gossypium schwendimanii</name>
    <name type="common">Cotton</name>
    <dbReference type="NCBI Taxonomy" id="34291"/>
    <lineage>
        <taxon>Eukaryota</taxon>
        <taxon>Viridiplantae</taxon>
        <taxon>Streptophyta</taxon>
        <taxon>Embryophyta</taxon>
        <taxon>Tracheophyta</taxon>
        <taxon>Spermatophyta</taxon>
        <taxon>Magnoliopsida</taxon>
        <taxon>eudicotyledons</taxon>
        <taxon>Gunneridae</taxon>
        <taxon>Pentapetalae</taxon>
        <taxon>rosids</taxon>
        <taxon>malvids</taxon>
        <taxon>Malvales</taxon>
        <taxon>Malvaceae</taxon>
        <taxon>Malvoideae</taxon>
        <taxon>Gossypium</taxon>
    </lineage>
</organism>
<dbReference type="OrthoDB" id="10370702at2759"/>
<comment type="caution">
    <text evidence="1">The sequence shown here is derived from an EMBL/GenBank/DDBJ whole genome shotgun (WGS) entry which is preliminary data.</text>
</comment>
<dbReference type="EMBL" id="JABFAF010267589">
    <property type="protein sequence ID" value="MBA0877239.1"/>
    <property type="molecule type" value="Genomic_DNA"/>
</dbReference>
<accession>A0A7J9N3R0</accession>
<protein>
    <submittedName>
        <fullName evidence="1">Uncharacterized protein</fullName>
    </submittedName>
</protein>
<dbReference type="AlphaFoldDB" id="A0A7J9N3R0"/>
<evidence type="ECO:0000313" key="1">
    <source>
        <dbReference type="EMBL" id="MBA0877239.1"/>
    </source>
</evidence>
<evidence type="ECO:0000313" key="2">
    <source>
        <dbReference type="Proteomes" id="UP000593576"/>
    </source>
</evidence>
<name>A0A7J9N3R0_GOSSC</name>
<gene>
    <name evidence="1" type="ORF">Goshw_021832</name>
</gene>
<dbReference type="Proteomes" id="UP000593576">
    <property type="component" value="Unassembled WGS sequence"/>
</dbReference>
<reference evidence="1 2" key="1">
    <citation type="journal article" date="2019" name="Genome Biol. Evol.">
        <title>Insights into the evolution of the New World diploid cottons (Gossypium, subgenus Houzingenia) based on genome sequencing.</title>
        <authorList>
            <person name="Grover C.E."/>
            <person name="Arick M.A. 2nd"/>
            <person name="Thrash A."/>
            <person name="Conover J.L."/>
            <person name="Sanders W.S."/>
            <person name="Peterson D.G."/>
            <person name="Frelichowski J.E."/>
            <person name="Scheffler J.A."/>
            <person name="Scheffler B.E."/>
            <person name="Wendel J.F."/>
        </authorList>
    </citation>
    <scope>NUCLEOTIDE SEQUENCE [LARGE SCALE GENOMIC DNA]</scope>
    <source>
        <strain evidence="1">1</strain>
        <tissue evidence="1">Leaf</tissue>
    </source>
</reference>
<feature type="non-terminal residue" evidence="1">
    <location>
        <position position="72"/>
    </location>
</feature>